<organism evidence="1 2">
    <name type="scientific">Vararia minispora EC-137</name>
    <dbReference type="NCBI Taxonomy" id="1314806"/>
    <lineage>
        <taxon>Eukaryota</taxon>
        <taxon>Fungi</taxon>
        <taxon>Dikarya</taxon>
        <taxon>Basidiomycota</taxon>
        <taxon>Agaricomycotina</taxon>
        <taxon>Agaricomycetes</taxon>
        <taxon>Russulales</taxon>
        <taxon>Lachnocladiaceae</taxon>
        <taxon>Vararia</taxon>
    </lineage>
</organism>
<accession>A0ACB8QY90</accession>
<keyword evidence="2" id="KW-1185">Reference proteome</keyword>
<proteinExistence type="predicted"/>
<comment type="caution">
    <text evidence="1">The sequence shown here is derived from an EMBL/GenBank/DDBJ whole genome shotgun (WGS) entry which is preliminary data.</text>
</comment>
<sequence length="714" mass="76251">MPAPVLAPSPRAHAHPKQPRKKAPPSGLHIVTPVNNPPLLAVTGDDSVVTSAVTSATDDSDFFQFSPNGGSGGGAFVGAGGPKRTRNTKKLSLSIASAQSSTTSLIPGPEPPKSALPEASDRPRRMSAASLPVPTTTAALLRKEEDGGSPTAPYVDGPIEVLPKVWLGSEDNAREWPLLVDRGIGSVLNVAREVVTPFDSATSRPLRPISSTPNLKEPKQGTNTYYPPHKLSGRPGMHYLKLQWSHGQSDLVQKGFADAMTFVDQALERGEGILIHCQLGISRSATLVIALVMRAAATRAPNVPPEVRDLKGMQSAYAYVKSKSKWVGPNMSLIYQLLDYERTLRGDSSSPTSDISDSAAQDEEWGRKRQMLDEATSESEAEQESAEVQREAQALDKAMEERMLARKSSSSSIGSGLGMGAAWRSRYARKRAGSVASNVTSNSAISEDLVEEDEEQELLGVGGGFDGTSISTMSTSASAREEHDRSGDSSTDEDGAQFATPITARKPFGTRLQPPPALTLRFPAVPTTAPAHRSSRPSFNLPPIPATATVSSFDRTLRARPAPMSKSRRRPAPLGILPTVPDSPLQNIVVEQAASDIDTPLAIPRQRKESRRPSLPPLHLRHTAKPSTSSQVPLATPSSQTLFVFPPSPTMVARTPSAMTLTSNAVPFPALLATPRLSSTDKQGKRRSYIGILAPPTPTTAHSRVDARGWIGKQ</sequence>
<protein>
    <submittedName>
        <fullName evidence="1">Uncharacterized protein</fullName>
    </submittedName>
</protein>
<reference evidence="1" key="1">
    <citation type="submission" date="2021-02" db="EMBL/GenBank/DDBJ databases">
        <authorList>
            <consortium name="DOE Joint Genome Institute"/>
            <person name="Ahrendt S."/>
            <person name="Looney B.P."/>
            <person name="Miyauchi S."/>
            <person name="Morin E."/>
            <person name="Drula E."/>
            <person name="Courty P.E."/>
            <person name="Chicoki N."/>
            <person name="Fauchery L."/>
            <person name="Kohler A."/>
            <person name="Kuo A."/>
            <person name="Labutti K."/>
            <person name="Pangilinan J."/>
            <person name="Lipzen A."/>
            <person name="Riley R."/>
            <person name="Andreopoulos W."/>
            <person name="He G."/>
            <person name="Johnson J."/>
            <person name="Barry K.W."/>
            <person name="Grigoriev I.V."/>
            <person name="Nagy L."/>
            <person name="Hibbett D."/>
            <person name="Henrissat B."/>
            <person name="Matheny P.B."/>
            <person name="Labbe J."/>
            <person name="Martin F."/>
        </authorList>
    </citation>
    <scope>NUCLEOTIDE SEQUENCE</scope>
    <source>
        <strain evidence="1">EC-137</strain>
    </source>
</reference>
<name>A0ACB8QY90_9AGAM</name>
<dbReference type="Proteomes" id="UP000814128">
    <property type="component" value="Unassembled WGS sequence"/>
</dbReference>
<reference evidence="1" key="2">
    <citation type="journal article" date="2022" name="New Phytol.">
        <title>Evolutionary transition to the ectomycorrhizal habit in the genomes of a hyperdiverse lineage of mushroom-forming fungi.</title>
        <authorList>
            <person name="Looney B."/>
            <person name="Miyauchi S."/>
            <person name="Morin E."/>
            <person name="Drula E."/>
            <person name="Courty P.E."/>
            <person name="Kohler A."/>
            <person name="Kuo A."/>
            <person name="LaButti K."/>
            <person name="Pangilinan J."/>
            <person name="Lipzen A."/>
            <person name="Riley R."/>
            <person name="Andreopoulos W."/>
            <person name="He G."/>
            <person name="Johnson J."/>
            <person name="Nolan M."/>
            <person name="Tritt A."/>
            <person name="Barry K.W."/>
            <person name="Grigoriev I.V."/>
            <person name="Nagy L.G."/>
            <person name="Hibbett D."/>
            <person name="Henrissat B."/>
            <person name="Matheny P.B."/>
            <person name="Labbe J."/>
            <person name="Martin F.M."/>
        </authorList>
    </citation>
    <scope>NUCLEOTIDE SEQUENCE</scope>
    <source>
        <strain evidence="1">EC-137</strain>
    </source>
</reference>
<dbReference type="EMBL" id="MU273469">
    <property type="protein sequence ID" value="KAI0036693.1"/>
    <property type="molecule type" value="Genomic_DNA"/>
</dbReference>
<evidence type="ECO:0000313" key="2">
    <source>
        <dbReference type="Proteomes" id="UP000814128"/>
    </source>
</evidence>
<evidence type="ECO:0000313" key="1">
    <source>
        <dbReference type="EMBL" id="KAI0036693.1"/>
    </source>
</evidence>
<gene>
    <name evidence="1" type="ORF">K488DRAFT_40709</name>
</gene>